<reference evidence="3" key="1">
    <citation type="journal article" date="2013" name="Genome Biol.">
        <title>Draft genome of the mountain pine beetle, Dendroctonus ponderosae Hopkins, a major forest pest.</title>
        <authorList>
            <person name="Keeling C.I."/>
            <person name="Yuen M.M."/>
            <person name="Liao N.Y."/>
            <person name="Docking T.R."/>
            <person name="Chan S.K."/>
            <person name="Taylor G.A."/>
            <person name="Palmquist D.L."/>
            <person name="Jackman S.D."/>
            <person name="Nguyen A."/>
            <person name="Li M."/>
            <person name="Henderson H."/>
            <person name="Janes J.K."/>
            <person name="Zhao Y."/>
            <person name="Pandoh P."/>
            <person name="Moore R."/>
            <person name="Sperling F.A."/>
            <person name="Huber D.P."/>
            <person name="Birol I."/>
            <person name="Jones S.J."/>
            <person name="Bohlmann J."/>
        </authorList>
    </citation>
    <scope>NUCLEOTIDE SEQUENCE</scope>
</reference>
<organism evidence="2 3">
    <name type="scientific">Dendroctonus ponderosae</name>
    <name type="common">Mountain pine beetle</name>
    <dbReference type="NCBI Taxonomy" id="77166"/>
    <lineage>
        <taxon>Eukaryota</taxon>
        <taxon>Metazoa</taxon>
        <taxon>Ecdysozoa</taxon>
        <taxon>Arthropoda</taxon>
        <taxon>Hexapoda</taxon>
        <taxon>Insecta</taxon>
        <taxon>Pterygota</taxon>
        <taxon>Neoptera</taxon>
        <taxon>Endopterygota</taxon>
        <taxon>Coleoptera</taxon>
        <taxon>Polyphaga</taxon>
        <taxon>Cucujiformia</taxon>
        <taxon>Curculionidae</taxon>
        <taxon>Scolytinae</taxon>
        <taxon>Dendroctonus</taxon>
    </lineage>
</organism>
<keyword evidence="3" id="KW-1185">Reference proteome</keyword>
<feature type="region of interest" description="Disordered" evidence="1">
    <location>
        <begin position="50"/>
        <end position="98"/>
    </location>
</feature>
<feature type="compositionally biased region" description="Basic and acidic residues" evidence="1">
    <location>
        <begin position="51"/>
        <end position="61"/>
    </location>
</feature>
<feature type="region of interest" description="Disordered" evidence="1">
    <location>
        <begin position="359"/>
        <end position="378"/>
    </location>
</feature>
<evidence type="ECO:0000313" key="2">
    <source>
        <dbReference type="EnsemblMetazoa" id="XP_019773802.1"/>
    </source>
</evidence>
<feature type="compositionally biased region" description="Low complexity" evidence="1">
    <location>
        <begin position="493"/>
        <end position="504"/>
    </location>
</feature>
<sequence>MFALGSSDSDSDDDVWVGPYTLDEAIYDATKSRRALINHRHSCISSFSHFNTRDESSDKSTSETSYTTACDTVDSTEHNKKSADESEEGFHSDQFAGDELQEENLDALTLKSKSSQNYNFQQYFAANQSSEKTSLESSYSTGCSEVANRSNRRVSKKFAKTETYKEDEFDTSESSQETHFQDHCVANKNTLETSYSTACSEFHNRSDHLVSKKFANAEYYKEQAAEDFGSEQSSIDDSQEEKLSALSQESKSSKDYTFQHYFDAEKNALESVHNENGQRNSKKLSVTEIYRETGEENIAEDFDAEQCFVEKLRGENVDAVKFEYDFHKERNFSNEVCSIQSSVVCEFREENATAITLDSDSSKNYTSSSADSTSTHEKSVLNRSFASALHPEDDSKFKYNSDSSGLEESVANLHLKPGRRSDKISLTTPDERLSDSFTLDDTMEELNQFIQQGPDYVMSPKSNSSANLLQIPADFVPLARSTNANHFPESFASPNSTKSSTPSTGFKSKLPTFTGRKRTGHSAEKTNKVKSVEKPVKSSENAEFEFKVPKPPLNRTPRSKLEHRVSPVGIYIKYSPRYSPLVKVSATSRPNSSKTKLFAAEPQSKENIPEALNCEFPAVIYKPAATRMVSEQQDVKLPNSIKKLVSPQVVSKHERRIERQQHDVSIERRLLESDLTIHMDDNPDISIVVNKQPFAIKKL</sequence>
<feature type="compositionally biased region" description="Basic and acidic residues" evidence="1">
    <location>
        <begin position="75"/>
        <end position="91"/>
    </location>
</feature>
<feature type="region of interest" description="Disordered" evidence="1">
    <location>
        <begin position="225"/>
        <end position="250"/>
    </location>
</feature>
<evidence type="ECO:0000256" key="1">
    <source>
        <dbReference type="SAM" id="MobiDB-lite"/>
    </source>
</evidence>
<name>A0AAR5QKY9_DENPD</name>
<dbReference type="Proteomes" id="UP000019118">
    <property type="component" value="Unassembled WGS sequence"/>
</dbReference>
<dbReference type="AlphaFoldDB" id="A0AAR5QKY9"/>
<reference evidence="2" key="2">
    <citation type="submission" date="2024-08" db="UniProtKB">
        <authorList>
            <consortium name="EnsemblMetazoa"/>
        </authorList>
    </citation>
    <scope>IDENTIFICATION</scope>
</reference>
<dbReference type="EnsemblMetazoa" id="XM_019918243.1">
    <property type="protein sequence ID" value="XP_019773802.1"/>
    <property type="gene ID" value="LOC109547027"/>
</dbReference>
<dbReference type="GeneID" id="109547027"/>
<accession>A0AAR5QKY9</accession>
<protein>
    <submittedName>
        <fullName evidence="2">Uncharacterized protein</fullName>
    </submittedName>
</protein>
<dbReference type="KEGG" id="dpa:109547027"/>
<feature type="region of interest" description="Disordered" evidence="1">
    <location>
        <begin position="487"/>
        <end position="536"/>
    </location>
</feature>
<proteinExistence type="predicted"/>
<feature type="compositionally biased region" description="Basic and acidic residues" evidence="1">
    <location>
        <begin position="521"/>
        <end position="536"/>
    </location>
</feature>
<evidence type="ECO:0000313" key="3">
    <source>
        <dbReference type="Proteomes" id="UP000019118"/>
    </source>
</evidence>
<feature type="compositionally biased region" description="Low complexity" evidence="1">
    <location>
        <begin position="359"/>
        <end position="373"/>
    </location>
</feature>